<organism evidence="3 4">
    <name type="scientific">Gnomoniopsis smithogilvyi</name>
    <dbReference type="NCBI Taxonomy" id="1191159"/>
    <lineage>
        <taxon>Eukaryota</taxon>
        <taxon>Fungi</taxon>
        <taxon>Dikarya</taxon>
        <taxon>Ascomycota</taxon>
        <taxon>Pezizomycotina</taxon>
        <taxon>Sordariomycetes</taxon>
        <taxon>Sordariomycetidae</taxon>
        <taxon>Diaporthales</taxon>
        <taxon>Gnomoniaceae</taxon>
        <taxon>Gnomoniopsis</taxon>
    </lineage>
</organism>
<keyword evidence="2" id="KW-1133">Transmembrane helix</keyword>
<keyword evidence="2" id="KW-0472">Membrane</keyword>
<feature type="transmembrane region" description="Helical" evidence="2">
    <location>
        <begin position="5"/>
        <end position="26"/>
    </location>
</feature>
<feature type="region of interest" description="Disordered" evidence="1">
    <location>
        <begin position="172"/>
        <end position="193"/>
    </location>
</feature>
<evidence type="ECO:0000313" key="3">
    <source>
        <dbReference type="EMBL" id="KAJ4397580.1"/>
    </source>
</evidence>
<accession>A0A9W9D2Z0</accession>
<dbReference type="EMBL" id="JAPEVB010000001">
    <property type="protein sequence ID" value="KAJ4397580.1"/>
    <property type="molecule type" value="Genomic_DNA"/>
</dbReference>
<comment type="caution">
    <text evidence="3">The sequence shown here is derived from an EMBL/GenBank/DDBJ whole genome shotgun (WGS) entry which is preliminary data.</text>
</comment>
<gene>
    <name evidence="3" type="ORF">N0V93_001812</name>
</gene>
<keyword evidence="4" id="KW-1185">Reference proteome</keyword>
<feature type="transmembrane region" description="Helical" evidence="2">
    <location>
        <begin position="32"/>
        <end position="52"/>
    </location>
</feature>
<keyword evidence="2" id="KW-0812">Transmembrane</keyword>
<dbReference type="OrthoDB" id="2386090at2759"/>
<proteinExistence type="predicted"/>
<name>A0A9W9D2Z0_9PEZI</name>
<dbReference type="AlphaFoldDB" id="A0A9W9D2Z0"/>
<reference evidence="3" key="1">
    <citation type="submission" date="2022-10" db="EMBL/GenBank/DDBJ databases">
        <title>Tapping the CABI collections for fungal endophytes: first genome assemblies for Collariella, Neodidymelliopsis, Ascochyta clinopodiicola, Didymella pomorum, Didymosphaeria variabile, Neocosmospora piperis and Neocucurbitaria cava.</title>
        <authorList>
            <person name="Hill R."/>
        </authorList>
    </citation>
    <scope>NUCLEOTIDE SEQUENCE</scope>
    <source>
        <strain evidence="3">IMI 355082</strain>
    </source>
</reference>
<dbReference type="Proteomes" id="UP001140453">
    <property type="component" value="Unassembled WGS sequence"/>
</dbReference>
<protein>
    <submittedName>
        <fullName evidence="3">Uncharacterized protein</fullName>
    </submittedName>
</protein>
<evidence type="ECO:0000256" key="2">
    <source>
        <dbReference type="SAM" id="Phobius"/>
    </source>
</evidence>
<evidence type="ECO:0000313" key="4">
    <source>
        <dbReference type="Proteomes" id="UP001140453"/>
    </source>
</evidence>
<evidence type="ECO:0000256" key="1">
    <source>
        <dbReference type="SAM" id="MobiDB-lite"/>
    </source>
</evidence>
<sequence length="193" mass="22429">MFLGALKITTIFVFGFFTVVTIPSYVEAGAPVWQTAGLVVASVIPLLAVWYMTSPMVMWMHIPVPKKCLTDAREMDRFIQHSASNAELAITTMGPLGKARITKLPLKDLRPEKRRLGLVNYVRDARQENANRRWYHFRAVSQFKIEDNLLYNKKTKEPWIWYKIQEALKNKSGESAHRRHQDQRSRPVQKFIK</sequence>